<feature type="transmembrane region" description="Helical" evidence="5">
    <location>
        <begin position="261"/>
        <end position="282"/>
    </location>
</feature>
<dbReference type="PROSITE" id="PS50262">
    <property type="entry name" value="G_PROTEIN_RECEP_F1_2"/>
    <property type="match status" value="1"/>
</dbReference>
<feature type="transmembrane region" description="Helical" evidence="5">
    <location>
        <begin position="20"/>
        <end position="43"/>
    </location>
</feature>
<dbReference type="RefSeq" id="NP_507344.1">
    <property type="nucleotide sequence ID" value="NM_074943.1"/>
</dbReference>
<organism evidence="7 8">
    <name type="scientific">Caenorhabditis elegans</name>
    <dbReference type="NCBI Taxonomy" id="6239"/>
    <lineage>
        <taxon>Eukaryota</taxon>
        <taxon>Metazoa</taxon>
        <taxon>Ecdysozoa</taxon>
        <taxon>Nematoda</taxon>
        <taxon>Chromadorea</taxon>
        <taxon>Rhabditida</taxon>
        <taxon>Rhabditina</taxon>
        <taxon>Rhabditomorpha</taxon>
        <taxon>Rhabditoidea</taxon>
        <taxon>Rhabditidae</taxon>
        <taxon>Peloderinae</taxon>
        <taxon>Caenorhabditis</taxon>
    </lineage>
</organism>
<feature type="transmembrane region" description="Helical" evidence="5">
    <location>
        <begin position="55"/>
        <end position="81"/>
    </location>
</feature>
<dbReference type="SMR" id="Q9XV24"/>
<sequence>MSKTTFLHKIDDFLVQIYSYLNYVIFVVSIIGIILNVFHFLVLFRKSMRQLTINIFMIGIAICDFSQMISFVVVMTSQFYINYKTTQISPECYPPQSYIEYKINHIFTFISNVSPKLAVWLGVSLAILRASVIRHPTNSSIQNYIYSKHGIRILLTICLPYACYFIYDYTAHSTTISETWELPPECANTSEPDTYTLYYTEYDESSFRISLFIDGILFKLIPSILLPLFTIVLLYEMKKTRKVATSRSFQNSNSKDRSTKLVTFVTITFLLSTVPLGILYIIKSIFLQSLVISNFANKLQSIFVLISIINGTLHFLICFFMSSQYRNTVKNAVGWKFKSVARASELQKERNI</sequence>
<accession>Q9XV24</accession>
<feature type="transmembrane region" description="Helical" evidence="5">
    <location>
        <begin position="149"/>
        <end position="167"/>
    </location>
</feature>
<keyword evidence="3 5" id="KW-1133">Transmembrane helix</keyword>
<dbReference type="Proteomes" id="UP000001940">
    <property type="component" value="Chromosome V"/>
</dbReference>
<gene>
    <name evidence="7 9" type="primary">srw-51</name>
    <name evidence="7" type="ORF">CELE_F40D4.8</name>
    <name evidence="9" type="ORF">F40D4.8</name>
</gene>
<keyword evidence="7" id="KW-0675">Receptor</keyword>
<dbReference type="PANTHER" id="PTHR22751">
    <property type="entry name" value="G-PROTEIN COUPLED RECEPTOR-RELATED"/>
    <property type="match status" value="1"/>
</dbReference>
<dbReference type="HOGENOM" id="CLU_043715_0_3_1"/>
<dbReference type="InterPro" id="IPR019427">
    <property type="entry name" value="7TM_GPCR_serpentine_rcpt_Srw"/>
</dbReference>
<evidence type="ECO:0000256" key="1">
    <source>
        <dbReference type="ARBA" id="ARBA00004370"/>
    </source>
</evidence>
<dbReference type="KEGG" id="cel:CELE_F40D4.8"/>
<protein>
    <submittedName>
        <fullName evidence="7">G-protein coupled receptors family 1 profile domain-containing protein</fullName>
    </submittedName>
</protein>
<evidence type="ECO:0000256" key="2">
    <source>
        <dbReference type="ARBA" id="ARBA00022692"/>
    </source>
</evidence>
<keyword evidence="8" id="KW-1185">Reference proteome</keyword>
<keyword evidence="4 5" id="KW-0472">Membrane</keyword>
<dbReference type="eggNOG" id="KOG3098">
    <property type="taxonomic scope" value="Eukaryota"/>
</dbReference>
<comment type="subcellular location">
    <subcellularLocation>
        <location evidence="1">Membrane</location>
    </subcellularLocation>
</comment>
<evidence type="ECO:0000313" key="8">
    <source>
        <dbReference type="Proteomes" id="UP000001940"/>
    </source>
</evidence>
<dbReference type="OrthoDB" id="5864054at2759"/>
<evidence type="ECO:0000256" key="4">
    <source>
        <dbReference type="ARBA" id="ARBA00023136"/>
    </source>
</evidence>
<evidence type="ECO:0000313" key="9">
    <source>
        <dbReference type="WormBase" id="F40D4.8"/>
    </source>
</evidence>
<dbReference type="STRING" id="6239.F40D4.8.1"/>
<dbReference type="PhylomeDB" id="Q9XV24"/>
<evidence type="ECO:0000313" key="7">
    <source>
        <dbReference type="EMBL" id="CAB04370.1"/>
    </source>
</evidence>
<evidence type="ECO:0000256" key="5">
    <source>
        <dbReference type="SAM" id="Phobius"/>
    </source>
</evidence>
<dbReference type="CTD" id="185526"/>
<dbReference type="SUPFAM" id="SSF81321">
    <property type="entry name" value="Family A G protein-coupled receptor-like"/>
    <property type="match status" value="1"/>
</dbReference>
<dbReference type="Gene3D" id="1.20.1070.10">
    <property type="entry name" value="Rhodopsin 7-helix transmembrane proteins"/>
    <property type="match status" value="1"/>
</dbReference>
<reference evidence="7 8" key="1">
    <citation type="journal article" date="1998" name="Science">
        <title>Genome sequence of the nematode C. elegans: a platform for investigating biology.</title>
        <authorList>
            <consortium name="The C. elegans sequencing consortium"/>
            <person name="Sulson J.E."/>
            <person name="Waterston R."/>
        </authorList>
    </citation>
    <scope>NUCLEOTIDE SEQUENCE [LARGE SCALE GENOMIC DNA]</scope>
    <source>
        <strain evidence="7 8">Bristol N2</strain>
    </source>
</reference>
<name>Q9XV24_CAEEL</name>
<dbReference type="PaxDb" id="6239-F40D4.8"/>
<dbReference type="InParanoid" id="Q9XV24"/>
<dbReference type="GeneID" id="185526"/>
<dbReference type="InterPro" id="IPR000276">
    <property type="entry name" value="GPCR_Rhodpsn"/>
</dbReference>
<dbReference type="EMBL" id="BX284605">
    <property type="protein sequence ID" value="CAB04370.1"/>
    <property type="molecule type" value="Genomic_DNA"/>
</dbReference>
<dbReference type="CDD" id="cd14978">
    <property type="entry name" value="7tmA_FMRFamide_R-like"/>
    <property type="match status" value="1"/>
</dbReference>
<dbReference type="GO" id="GO:0008528">
    <property type="term" value="F:G protein-coupled peptide receptor activity"/>
    <property type="evidence" value="ECO:0007669"/>
    <property type="project" value="InterPro"/>
</dbReference>
<dbReference type="GO" id="GO:0016020">
    <property type="term" value="C:membrane"/>
    <property type="evidence" value="ECO:0007669"/>
    <property type="project" value="UniProtKB-SubCell"/>
</dbReference>
<evidence type="ECO:0000259" key="6">
    <source>
        <dbReference type="PROSITE" id="PS50262"/>
    </source>
</evidence>
<dbReference type="PANTHER" id="PTHR22751:SF13">
    <property type="entry name" value="G-PROTEIN COUPLED RECEPTORS FAMILY 1 PROFILE DOMAIN-CONTAINING PROTEIN"/>
    <property type="match status" value="1"/>
</dbReference>
<keyword evidence="2 5" id="KW-0812">Transmembrane</keyword>
<feature type="transmembrane region" description="Helical" evidence="5">
    <location>
        <begin position="302"/>
        <end position="321"/>
    </location>
</feature>
<dbReference type="AGR" id="WB:WBGene00005798"/>
<dbReference type="WormBase" id="F40D4.8">
    <property type="protein sequence ID" value="CE19842"/>
    <property type="gene ID" value="WBGene00005798"/>
    <property type="gene designation" value="srw-51"/>
</dbReference>
<feature type="transmembrane region" description="Helical" evidence="5">
    <location>
        <begin position="106"/>
        <end position="128"/>
    </location>
</feature>
<feature type="domain" description="G-protein coupled receptors family 1 profile" evidence="6">
    <location>
        <begin position="35"/>
        <end position="318"/>
    </location>
</feature>
<dbReference type="PIR" id="T22019">
    <property type="entry name" value="T22019"/>
</dbReference>
<proteinExistence type="predicted"/>
<dbReference type="Pfam" id="PF10324">
    <property type="entry name" value="7TM_GPCR_Srw"/>
    <property type="match status" value="1"/>
</dbReference>
<dbReference type="AlphaFoldDB" id="Q9XV24"/>
<dbReference type="PRINTS" id="PR00237">
    <property type="entry name" value="GPCRRHODOPSN"/>
</dbReference>
<evidence type="ECO:0000256" key="3">
    <source>
        <dbReference type="ARBA" id="ARBA00022989"/>
    </source>
</evidence>
<dbReference type="InterPro" id="IPR017452">
    <property type="entry name" value="GPCR_Rhodpsn_7TM"/>
</dbReference>
<dbReference type="UCSC" id="F40D4.8">
    <property type="organism name" value="c. elegans"/>
</dbReference>
<feature type="transmembrane region" description="Helical" evidence="5">
    <location>
        <begin position="216"/>
        <end position="235"/>
    </location>
</feature>